<evidence type="ECO:0000256" key="6">
    <source>
        <dbReference type="ARBA" id="ARBA00023015"/>
    </source>
</evidence>
<comment type="subcellular location">
    <subcellularLocation>
        <location evidence="1">Nucleus</location>
    </subcellularLocation>
</comment>
<evidence type="ECO:0000256" key="10">
    <source>
        <dbReference type="ARBA" id="ARBA00023242"/>
    </source>
</evidence>
<dbReference type="PANTHER" id="PTHR24085">
    <property type="entry name" value="NUCLEAR HORMONE RECEPTOR"/>
    <property type="match status" value="1"/>
</dbReference>
<keyword evidence="6" id="KW-0805">Transcription regulation</keyword>
<dbReference type="SUPFAM" id="SSF57716">
    <property type="entry name" value="Glucocorticoid receptor-like (DNA-binding domain)"/>
    <property type="match status" value="1"/>
</dbReference>
<dbReference type="PROSITE" id="PS00031">
    <property type="entry name" value="NUCLEAR_REC_DBD_1"/>
    <property type="match status" value="1"/>
</dbReference>
<dbReference type="GO" id="GO:0035259">
    <property type="term" value="F:nuclear glucocorticoid receptor binding"/>
    <property type="evidence" value="ECO:0007669"/>
    <property type="project" value="TreeGrafter"/>
</dbReference>
<feature type="compositionally biased region" description="Low complexity" evidence="11">
    <location>
        <begin position="104"/>
        <end position="129"/>
    </location>
</feature>
<dbReference type="PROSITE" id="PS51030">
    <property type="entry name" value="NUCLEAR_REC_DBD_2"/>
    <property type="match status" value="1"/>
</dbReference>
<name>A0A914GWB7_GLORO</name>
<dbReference type="Gene3D" id="3.30.50.10">
    <property type="entry name" value="Erythroid Transcription Factor GATA-1, subunit A"/>
    <property type="match status" value="1"/>
</dbReference>
<dbReference type="GO" id="GO:0071376">
    <property type="term" value="P:cellular response to corticotropin-releasing hormone stimulus"/>
    <property type="evidence" value="ECO:0007669"/>
    <property type="project" value="TreeGrafter"/>
</dbReference>
<dbReference type="Proteomes" id="UP000887572">
    <property type="component" value="Unplaced"/>
</dbReference>
<keyword evidence="7" id="KW-0238">DNA-binding</keyword>
<comment type="similarity">
    <text evidence="2">Belongs to the nuclear hormone receptor family.</text>
</comment>
<keyword evidence="4" id="KW-0863">Zinc-finger</keyword>
<reference evidence="14 15" key="1">
    <citation type="submission" date="2022-11" db="UniProtKB">
        <authorList>
            <consortium name="WormBaseParasite"/>
        </authorList>
    </citation>
    <scope>IDENTIFICATION</scope>
</reference>
<proteinExistence type="inferred from homology"/>
<evidence type="ECO:0000256" key="8">
    <source>
        <dbReference type="ARBA" id="ARBA00023163"/>
    </source>
</evidence>
<dbReference type="GO" id="GO:0005667">
    <property type="term" value="C:transcription regulator complex"/>
    <property type="evidence" value="ECO:0007669"/>
    <property type="project" value="TreeGrafter"/>
</dbReference>
<evidence type="ECO:0000256" key="9">
    <source>
        <dbReference type="ARBA" id="ARBA00023170"/>
    </source>
</evidence>
<keyword evidence="5" id="KW-0862">Zinc</keyword>
<dbReference type="InterPro" id="IPR013088">
    <property type="entry name" value="Znf_NHR/GATA"/>
</dbReference>
<dbReference type="SMART" id="SM00399">
    <property type="entry name" value="ZnF_C4"/>
    <property type="match status" value="1"/>
</dbReference>
<dbReference type="GO" id="GO:0000978">
    <property type="term" value="F:RNA polymerase II cis-regulatory region sequence-specific DNA binding"/>
    <property type="evidence" value="ECO:0007669"/>
    <property type="project" value="TreeGrafter"/>
</dbReference>
<evidence type="ECO:0000256" key="7">
    <source>
        <dbReference type="ARBA" id="ARBA00023125"/>
    </source>
</evidence>
<dbReference type="PRINTS" id="PR00047">
    <property type="entry name" value="STROIDFINGER"/>
</dbReference>
<feature type="region of interest" description="Disordered" evidence="11">
    <location>
        <begin position="18"/>
        <end position="80"/>
    </location>
</feature>
<evidence type="ECO:0000256" key="2">
    <source>
        <dbReference type="ARBA" id="ARBA00005993"/>
    </source>
</evidence>
<protein>
    <submittedName>
        <fullName evidence="14 15">Nuclear receptor domain-containing protein</fullName>
    </submittedName>
</protein>
<feature type="compositionally biased region" description="Polar residues" evidence="11">
    <location>
        <begin position="51"/>
        <end position="80"/>
    </location>
</feature>
<evidence type="ECO:0000259" key="12">
    <source>
        <dbReference type="PROSITE" id="PS51030"/>
    </source>
</evidence>
<keyword evidence="13" id="KW-1185">Reference proteome</keyword>
<evidence type="ECO:0000256" key="4">
    <source>
        <dbReference type="ARBA" id="ARBA00022771"/>
    </source>
</evidence>
<dbReference type="GO" id="GO:0000981">
    <property type="term" value="F:DNA-binding transcription factor activity, RNA polymerase II-specific"/>
    <property type="evidence" value="ECO:0007669"/>
    <property type="project" value="TreeGrafter"/>
</dbReference>
<keyword evidence="10" id="KW-0539">Nucleus</keyword>
<keyword evidence="9" id="KW-0675">Receptor</keyword>
<evidence type="ECO:0000256" key="11">
    <source>
        <dbReference type="SAM" id="MobiDB-lite"/>
    </source>
</evidence>
<feature type="domain" description="Nuclear receptor" evidence="12">
    <location>
        <begin position="288"/>
        <end position="363"/>
    </location>
</feature>
<dbReference type="PANTHER" id="PTHR24085:SF9">
    <property type="match status" value="1"/>
</dbReference>
<dbReference type="GO" id="GO:0005634">
    <property type="term" value="C:nucleus"/>
    <property type="evidence" value="ECO:0007669"/>
    <property type="project" value="UniProtKB-SubCell"/>
</dbReference>
<keyword evidence="3" id="KW-0479">Metal-binding</keyword>
<evidence type="ECO:0000313" key="13">
    <source>
        <dbReference type="Proteomes" id="UP000887572"/>
    </source>
</evidence>
<dbReference type="FunFam" id="3.30.50.10:FF:000030">
    <property type="entry name" value="Nuclear Hormone Receptor family"/>
    <property type="match status" value="1"/>
</dbReference>
<dbReference type="GO" id="GO:0008270">
    <property type="term" value="F:zinc ion binding"/>
    <property type="evidence" value="ECO:0007669"/>
    <property type="project" value="UniProtKB-KW"/>
</dbReference>
<feature type="compositionally biased region" description="Low complexity" evidence="11">
    <location>
        <begin position="30"/>
        <end position="41"/>
    </location>
</feature>
<keyword evidence="8" id="KW-0804">Transcription</keyword>
<feature type="region of interest" description="Disordered" evidence="11">
    <location>
        <begin position="96"/>
        <end position="148"/>
    </location>
</feature>
<organism evidence="13 14">
    <name type="scientific">Globodera rostochiensis</name>
    <name type="common">Golden nematode worm</name>
    <name type="synonym">Heterodera rostochiensis</name>
    <dbReference type="NCBI Taxonomy" id="31243"/>
    <lineage>
        <taxon>Eukaryota</taxon>
        <taxon>Metazoa</taxon>
        <taxon>Ecdysozoa</taxon>
        <taxon>Nematoda</taxon>
        <taxon>Chromadorea</taxon>
        <taxon>Rhabditida</taxon>
        <taxon>Tylenchina</taxon>
        <taxon>Tylenchomorpha</taxon>
        <taxon>Tylenchoidea</taxon>
        <taxon>Heteroderidae</taxon>
        <taxon>Heteroderinae</taxon>
        <taxon>Globodera</taxon>
    </lineage>
</organism>
<evidence type="ECO:0000256" key="3">
    <source>
        <dbReference type="ARBA" id="ARBA00022723"/>
    </source>
</evidence>
<sequence length="571" mass="63331">MDPSVWAKMFQSRAVIQAPPANQLKQNNDSSSAAAAAAPSSHKMAGEEQSADSGNETSSLSPGHTPMTVSPTHSLPSRSNSFSVSTILRVQTAAQQLRYDQKESSSSCSTNNSNRIPSAAAASSSTGSSQLPSEEVRNKCQVQSKAQQHRVPFQPQQPLPTMPFGNHSSANASMFGHHPSSAFRPPMYSSFPSYYHHLQHQQQPVHPSGNLLPYHNNLPLPPPGVFGPPRPASSAYGTLPPFAFPPPGTQVPSSHGMLHPLLLSSSNPAAFLALLHQQQQQQRQQQQSECCVVCGDRASGHHYGVQSCEGCKGFFRRSVQSGQHYECAKNNQCPVDRMSRNRCQKCRLEKCVRMGMQQTHVRLEKNRKRKSDCEQMDFGLERTRQAVELVNAVVQAFKGSFLVPVREDSSSKSAQLIHIPDNFAEARRRCQVFVEAIPAFSVLNKEIMLNKNKVTAIWTVLTVLLNAGDDHHRPKRLELHAEQLRRVRHCFSDMALHWEEIAVFISVLMTFDGRAELADKLYSQLCHGLLVKLSDRRVAEDEENVNPGDIDTKTLALYTYTKLITSIPQVF</sequence>
<accession>A0A914GWB7</accession>
<dbReference type="InterPro" id="IPR001628">
    <property type="entry name" value="Znf_hrmn_rcpt"/>
</dbReference>
<dbReference type="WBParaSite" id="Gr19_v10_g6818.t1">
    <property type="protein sequence ID" value="Gr19_v10_g6818.t1"/>
    <property type="gene ID" value="Gr19_v10_g6818"/>
</dbReference>
<dbReference type="Pfam" id="PF00105">
    <property type="entry name" value="zf-C4"/>
    <property type="match status" value="1"/>
</dbReference>
<evidence type="ECO:0000313" key="15">
    <source>
        <dbReference type="WBParaSite" id="Gr19_v10_g6818.t1"/>
    </source>
</evidence>
<evidence type="ECO:0000313" key="14">
    <source>
        <dbReference type="WBParaSite" id="Gr19_v10_g11001.t1"/>
    </source>
</evidence>
<dbReference type="CDD" id="cd06916">
    <property type="entry name" value="NR_DBD_like"/>
    <property type="match status" value="1"/>
</dbReference>
<evidence type="ECO:0000256" key="5">
    <source>
        <dbReference type="ARBA" id="ARBA00022833"/>
    </source>
</evidence>
<dbReference type="WBParaSite" id="Gr19_v10_g11001.t1">
    <property type="protein sequence ID" value="Gr19_v10_g11001.t1"/>
    <property type="gene ID" value="Gr19_v10_g11001"/>
</dbReference>
<evidence type="ECO:0000256" key="1">
    <source>
        <dbReference type="ARBA" id="ARBA00004123"/>
    </source>
</evidence>
<dbReference type="AlphaFoldDB" id="A0A914GWB7"/>